<keyword evidence="2" id="KW-0328">Glycosyltransferase</keyword>
<evidence type="ECO:0000313" key="5">
    <source>
        <dbReference type="Proteomes" id="UP000295192"/>
    </source>
</evidence>
<dbReference type="PANTHER" id="PTHR48043">
    <property type="entry name" value="EG:EG0003.4 PROTEIN-RELATED"/>
    <property type="match status" value="1"/>
</dbReference>
<dbReference type="InterPro" id="IPR002213">
    <property type="entry name" value="UDP_glucos_trans"/>
</dbReference>
<dbReference type="SUPFAM" id="SSF53756">
    <property type="entry name" value="UDP-Glycosyltransferase/glycogen phosphorylase"/>
    <property type="match status" value="1"/>
</dbReference>
<dbReference type="OMA" id="TCGADWN"/>
<keyword evidence="3" id="KW-0808">Transferase</keyword>
<evidence type="ECO:0000256" key="1">
    <source>
        <dbReference type="ARBA" id="ARBA00009995"/>
    </source>
</evidence>
<protein>
    <recommendedName>
        <fullName evidence="6">UDP-glucuronosyltransferase</fullName>
    </recommendedName>
</protein>
<evidence type="ECO:0000256" key="3">
    <source>
        <dbReference type="ARBA" id="ARBA00022679"/>
    </source>
</evidence>
<dbReference type="GO" id="GO:0008194">
    <property type="term" value="F:UDP-glycosyltransferase activity"/>
    <property type="evidence" value="ECO:0007669"/>
    <property type="project" value="InterPro"/>
</dbReference>
<dbReference type="Proteomes" id="UP000295192">
    <property type="component" value="Unassembled WGS sequence"/>
</dbReference>
<reference evidence="4 5" key="1">
    <citation type="journal article" date="2019" name="J. Hered.">
        <title>An Improved Genome Assembly for Drosophila navojoa, the Basal Species in the mojavensis Cluster.</title>
        <authorList>
            <person name="Vanderlinde T."/>
            <person name="Dupim E.G."/>
            <person name="Nazario-Yepiz N.O."/>
            <person name="Carvalho A.B."/>
        </authorList>
    </citation>
    <scope>NUCLEOTIDE SEQUENCE [LARGE SCALE GENOMIC DNA]</scope>
    <source>
        <strain evidence="4">Navoj_Jal97</strain>
        <tissue evidence="4">Whole organism</tissue>
    </source>
</reference>
<evidence type="ECO:0008006" key="6">
    <source>
        <dbReference type="Google" id="ProtNLM"/>
    </source>
</evidence>
<sequence length="511" mass="58104">MRLQLLRIGGLALMTLLLSGCRVWAGRILAVFPYDMHSQCMLLTPYLLALLERGHQLTLIHNLKSCEVVEQLHSIRISEHYNATFDYNPESFTVTSRWVEMDFIRKYFIKINLNVLSTPAVQALLNSNASYDLVLIEPSYTDALFGLATHFNASLVGLATCGSDWNVDTLVGYIPSSSLEPLMPSGFKRAVTLLDRINNWILIAEEWLIHKLILLPSMRSVHEHFFGNLSQGFMDIRQSFSIVLLNQHFSLFPARSNVPSLVEVGGMHVPKVVERLPPELLEFIEGAQHGVIIMCLGLEVQSRHLSPATQALMAEAFQTLPQRVIWKFEDDSHPAVNSSSIYFSQWLPLQALLAHPNVRLLINHGGMLSVLEAAHFGKPVLGLPLFFDQFRNMECLRERGVGELLDINTMTRLDFVKAIKQILEQPQYKQNAIKLSERIRDQPLHPLDLAVYWTEYVLRHKGAPYMRISSSHIKVLDYYCLDNLLVIVGRIGLPVCLLLYVLHKIIKNRQP</sequence>
<dbReference type="CDD" id="cd03784">
    <property type="entry name" value="GT1_Gtf-like"/>
    <property type="match status" value="1"/>
</dbReference>
<dbReference type="AlphaFoldDB" id="A0A484BTJ4"/>
<dbReference type="Pfam" id="PF00201">
    <property type="entry name" value="UDPGT"/>
    <property type="match status" value="1"/>
</dbReference>
<keyword evidence="5" id="KW-1185">Reference proteome</keyword>
<evidence type="ECO:0000256" key="2">
    <source>
        <dbReference type="ARBA" id="ARBA00022676"/>
    </source>
</evidence>
<dbReference type="PROSITE" id="PS51257">
    <property type="entry name" value="PROKAR_LIPOPROTEIN"/>
    <property type="match status" value="1"/>
</dbReference>
<dbReference type="Gene3D" id="3.40.50.2000">
    <property type="entry name" value="Glycogen Phosphorylase B"/>
    <property type="match status" value="1"/>
</dbReference>
<organism evidence="4 5">
    <name type="scientific">Drosophila navojoa</name>
    <name type="common">Fruit fly</name>
    <dbReference type="NCBI Taxonomy" id="7232"/>
    <lineage>
        <taxon>Eukaryota</taxon>
        <taxon>Metazoa</taxon>
        <taxon>Ecdysozoa</taxon>
        <taxon>Arthropoda</taxon>
        <taxon>Hexapoda</taxon>
        <taxon>Insecta</taxon>
        <taxon>Pterygota</taxon>
        <taxon>Neoptera</taxon>
        <taxon>Endopterygota</taxon>
        <taxon>Diptera</taxon>
        <taxon>Brachycera</taxon>
        <taxon>Muscomorpha</taxon>
        <taxon>Ephydroidea</taxon>
        <taxon>Drosophilidae</taxon>
        <taxon>Drosophila</taxon>
    </lineage>
</organism>
<proteinExistence type="inferred from homology"/>
<dbReference type="EMBL" id="LSRL02000005">
    <property type="protein sequence ID" value="TDG52108.1"/>
    <property type="molecule type" value="Genomic_DNA"/>
</dbReference>
<dbReference type="STRING" id="7232.A0A484BTJ4"/>
<gene>
    <name evidence="4" type="ORF">AWZ03_001389</name>
</gene>
<dbReference type="InterPro" id="IPR050271">
    <property type="entry name" value="UDP-glycosyltransferase"/>
</dbReference>
<comment type="similarity">
    <text evidence="1">Belongs to the UDP-glycosyltransferase family.</text>
</comment>
<dbReference type="OrthoDB" id="5835829at2759"/>
<comment type="caution">
    <text evidence="4">The sequence shown here is derived from an EMBL/GenBank/DDBJ whole genome shotgun (WGS) entry which is preliminary data.</text>
</comment>
<evidence type="ECO:0000313" key="4">
    <source>
        <dbReference type="EMBL" id="TDG52108.1"/>
    </source>
</evidence>
<dbReference type="PANTHER" id="PTHR48043:SF159">
    <property type="entry name" value="EG:EG0003.4 PROTEIN-RELATED"/>
    <property type="match status" value="1"/>
</dbReference>
<accession>A0A484BTJ4</accession>
<name>A0A484BTJ4_DRONA</name>
<dbReference type="FunFam" id="3.40.50.2000:FF:000021">
    <property type="entry name" value="UDP-glucuronosyltransferase"/>
    <property type="match status" value="1"/>
</dbReference>